<evidence type="ECO:0000313" key="12">
    <source>
        <dbReference type="Proteomes" id="UP000501926"/>
    </source>
</evidence>
<dbReference type="EC" id="2.5.1.25" evidence="1"/>
<dbReference type="Proteomes" id="UP000501926">
    <property type="component" value="Chromosome"/>
</dbReference>
<keyword evidence="6" id="KW-0812">Transmembrane</keyword>
<name>Q1Q5I2_KUEST</name>
<protein>
    <recommendedName>
        <fullName evidence="1">tRNA-uridine aminocarboxypropyltransferase</fullName>
        <ecNumber evidence="1">2.5.1.25</ecNumber>
    </recommendedName>
</protein>
<proteinExistence type="inferred from homology"/>
<dbReference type="InterPro" id="IPR005636">
    <property type="entry name" value="DTW"/>
</dbReference>
<dbReference type="AlphaFoldDB" id="Q1Q5I2"/>
<keyword evidence="6" id="KW-1133">Transmembrane helix</keyword>
<dbReference type="Pfam" id="PF03942">
    <property type="entry name" value="DTW"/>
    <property type="match status" value="1"/>
</dbReference>
<keyword evidence="3" id="KW-0949">S-adenosyl-L-methionine</keyword>
<reference evidence="8" key="1">
    <citation type="journal article" date="2006" name="Nature">
        <title>Deciphering the evolution and metabolism of an anammox bacterium from a community genome.</title>
        <authorList>
            <person name="Strous M."/>
            <person name="Pelletier E."/>
            <person name="Mangenot S."/>
            <person name="Rattei T."/>
            <person name="Lehner A."/>
            <person name="Taylor M.W."/>
            <person name="Horn M."/>
            <person name="Daims H."/>
            <person name="Bartol-Mavel D."/>
            <person name="Wincker P."/>
            <person name="Barbe V."/>
            <person name="Fonknechten N."/>
            <person name="Vallenet D."/>
            <person name="Segurens B."/>
            <person name="Schenowitz-Truong C."/>
            <person name="Medigue C."/>
            <person name="Collingro A."/>
            <person name="Snel B."/>
            <person name="Dutilh B.E."/>
            <person name="OpDenCamp H.J.M."/>
            <person name="vanDerDrift C."/>
            <person name="Cirpus I."/>
            <person name="vanDePas-Schoonen K.T."/>
            <person name="Harhangi H.R."/>
            <person name="vanNiftrik L."/>
            <person name="Schmid M."/>
            <person name="Keltjens J."/>
            <person name="vanDeVossenberg J."/>
            <person name="Kartal B."/>
            <person name="Meier H."/>
            <person name="Frishman D."/>
            <person name="Huynen M.A."/>
            <person name="Mewes H."/>
            <person name="Weissenbach J."/>
            <person name="Jetten M.S.M."/>
            <person name="Wagner M."/>
            <person name="LePaslier D."/>
        </authorList>
    </citation>
    <scope>NUCLEOTIDE SEQUENCE</scope>
</reference>
<evidence type="ECO:0000313" key="11">
    <source>
        <dbReference type="Proteomes" id="UP000221734"/>
    </source>
</evidence>
<feature type="transmembrane region" description="Helical" evidence="6">
    <location>
        <begin position="21"/>
        <end position="37"/>
    </location>
</feature>
<dbReference type="Proteomes" id="UP000221734">
    <property type="component" value="Chromosome Kuenenia_stuttgartiensis_MBR1"/>
</dbReference>
<evidence type="ECO:0000259" key="7">
    <source>
        <dbReference type="SMART" id="SM01144"/>
    </source>
</evidence>
<dbReference type="GO" id="GO:0008033">
    <property type="term" value="P:tRNA processing"/>
    <property type="evidence" value="ECO:0007669"/>
    <property type="project" value="UniProtKB-KW"/>
</dbReference>
<evidence type="ECO:0000256" key="2">
    <source>
        <dbReference type="ARBA" id="ARBA00022679"/>
    </source>
</evidence>
<feature type="transmembrane region" description="Helical" evidence="6">
    <location>
        <begin position="57"/>
        <end position="83"/>
    </location>
</feature>
<keyword evidence="6" id="KW-0472">Membrane</keyword>
<dbReference type="PANTHER" id="PTHR21392">
    <property type="entry name" value="TRNA-URIDINE AMINOCARBOXYPROPYLTRANSFERASE 2"/>
    <property type="match status" value="1"/>
</dbReference>
<organism evidence="8">
    <name type="scientific">Kuenenia stuttgartiensis</name>
    <dbReference type="NCBI Taxonomy" id="174633"/>
    <lineage>
        <taxon>Bacteria</taxon>
        <taxon>Pseudomonadati</taxon>
        <taxon>Planctomycetota</taxon>
        <taxon>Candidatus Brocadiia</taxon>
        <taxon>Candidatus Brocadiales</taxon>
        <taxon>Candidatus Brocadiaceae</taxon>
        <taxon>Candidatus Kuenenia</taxon>
    </lineage>
</organism>
<dbReference type="InterPro" id="IPR039262">
    <property type="entry name" value="DTWD2/TAPT"/>
</dbReference>
<evidence type="ECO:0000256" key="1">
    <source>
        <dbReference type="ARBA" id="ARBA00012386"/>
    </source>
</evidence>
<reference evidence="8" key="2">
    <citation type="submission" date="2006-01" db="EMBL/GenBank/DDBJ databases">
        <authorList>
            <person name="Genoscope"/>
        </authorList>
    </citation>
    <scope>NUCLEOTIDE SEQUENCE</scope>
</reference>
<dbReference type="EMBL" id="CT573071">
    <property type="protein sequence ID" value="CAJ75276.1"/>
    <property type="molecule type" value="Genomic_DNA"/>
</dbReference>
<evidence type="ECO:0000256" key="4">
    <source>
        <dbReference type="ARBA" id="ARBA00022694"/>
    </source>
</evidence>
<keyword evidence="2" id="KW-0808">Transferase</keyword>
<evidence type="ECO:0000256" key="3">
    <source>
        <dbReference type="ARBA" id="ARBA00022691"/>
    </source>
</evidence>
<evidence type="ECO:0000313" key="10">
    <source>
        <dbReference type="EMBL" id="SOH06311.1"/>
    </source>
</evidence>
<reference evidence="9 12" key="5">
    <citation type="submission" date="2020-02" db="EMBL/GenBank/DDBJ databases">
        <title>Newly sequenced genome of strain CSTR1 showed variability in Candidatus Kuenenia stuttgartiensis genomes.</title>
        <authorList>
            <person name="Ding C."/>
            <person name="Adrian L."/>
        </authorList>
    </citation>
    <scope>NUCLEOTIDE SEQUENCE [LARGE SCALE GENOMIC DNA]</scope>
    <source>
        <strain evidence="9 12">CSTR1</strain>
    </source>
</reference>
<keyword evidence="11" id="KW-1185">Reference proteome</keyword>
<dbReference type="EMBL" id="LT934425">
    <property type="protein sequence ID" value="SOH06311.1"/>
    <property type="molecule type" value="Genomic_DNA"/>
</dbReference>
<dbReference type="GO" id="GO:0016432">
    <property type="term" value="F:tRNA-uridine aminocarboxypropyltransferase activity"/>
    <property type="evidence" value="ECO:0007669"/>
    <property type="project" value="UniProtKB-EC"/>
</dbReference>
<reference evidence="11" key="3">
    <citation type="submission" date="2017-10" db="EMBL/GenBank/DDBJ databases">
        <authorList>
            <person name="Frank J."/>
        </authorList>
    </citation>
    <scope>NUCLEOTIDE SEQUENCE [LARGE SCALE GENOMIC DNA]</scope>
</reference>
<accession>Q1Q5I2</accession>
<dbReference type="EMBL" id="CP049055">
    <property type="protein sequence ID" value="QII12404.1"/>
    <property type="molecule type" value="Genomic_DNA"/>
</dbReference>
<evidence type="ECO:0000313" key="9">
    <source>
        <dbReference type="EMBL" id="QII12404.1"/>
    </source>
</evidence>
<comment type="similarity">
    <text evidence="5">Belongs to the TDD superfamily. DTWD2 family.</text>
</comment>
<evidence type="ECO:0000313" key="8">
    <source>
        <dbReference type="EMBL" id="CAJ75276.1"/>
    </source>
</evidence>
<dbReference type="SMART" id="SM01144">
    <property type="entry name" value="DTW"/>
    <property type="match status" value="1"/>
</dbReference>
<keyword evidence="4" id="KW-0819">tRNA processing</keyword>
<sequence length="291" mass="34109">MLHRINSKYEPRNTKQYRATNRSPLTGLYCFFIYWLFKKLNCYKCYQIRITFLPLGFRISCFAFLISSLFSYGYTSLGVLSLLTMMTKTPRERCFHCHLILQDCICPQNPPLWTEHKITLLTSRKESRIPSNTGRLIRIMLENTTAIFIGEYGWERAVEREIAGNDYTPVILFPMAPSIDGKNIIEKKGKPLNIFVPDTSWRNARRWLHKPLFLNLPKIGLREIPASEYHLRKQSAKNYLCTFQAVISLMKELEIKDFGSASFQMNERFRLWVKSLAKERGLTFTSDSINY</sequence>
<gene>
    <name evidence="9" type="ORF">KsCSTR_30250</name>
    <name evidence="10" type="ORF">KSMBR1_3838</name>
    <name evidence="8" type="ORF">kuste4514</name>
</gene>
<evidence type="ECO:0000256" key="6">
    <source>
        <dbReference type="SAM" id="Phobius"/>
    </source>
</evidence>
<evidence type="ECO:0000256" key="5">
    <source>
        <dbReference type="ARBA" id="ARBA00034489"/>
    </source>
</evidence>
<feature type="domain" description="DTW" evidence="7">
    <location>
        <begin position="90"/>
        <end position="281"/>
    </location>
</feature>
<reference evidence="10" key="4">
    <citation type="submission" date="2017-10" db="EMBL/GenBank/DDBJ databases">
        <authorList>
            <person name="Banno H."/>
            <person name="Chua N.-H."/>
        </authorList>
    </citation>
    <scope>NUCLEOTIDE SEQUENCE [LARGE SCALE GENOMIC DNA]</scope>
    <source>
        <strain evidence="10">Kuenenia_mbr1_ru-nijmegen</strain>
    </source>
</reference>
<dbReference type="PANTHER" id="PTHR21392:SF0">
    <property type="entry name" value="TRNA-URIDINE AMINOCARBOXYPROPYLTRANSFERASE 2"/>
    <property type="match status" value="1"/>
</dbReference>
<dbReference type="KEGG" id="kst:KSMBR1_3838"/>